<organism evidence="30">
    <name type="scientific">Roseihalotalea indica</name>
    <dbReference type="NCBI Taxonomy" id="2867963"/>
    <lineage>
        <taxon>Bacteria</taxon>
        <taxon>Pseudomonadati</taxon>
        <taxon>Bacteroidota</taxon>
        <taxon>Cytophagia</taxon>
        <taxon>Cytophagales</taxon>
        <taxon>Catalimonadaceae</taxon>
        <taxon>Roseihalotalea</taxon>
    </lineage>
</organism>
<evidence type="ECO:0000256" key="23">
    <source>
        <dbReference type="ARBA" id="ARBA00023268"/>
    </source>
</evidence>
<dbReference type="InterPro" id="IPR001341">
    <property type="entry name" value="Asp_kinase"/>
</dbReference>
<reference evidence="30" key="1">
    <citation type="journal article" date="2023" name="Comput. Struct. Biotechnol. J.">
        <title>Discovery of a novel marine Bacteroidetes with a rich repertoire of carbohydrate-active enzymes.</title>
        <authorList>
            <person name="Chen B."/>
            <person name="Liu G."/>
            <person name="Chen Q."/>
            <person name="Wang H."/>
            <person name="Liu L."/>
            <person name="Tang K."/>
        </authorList>
    </citation>
    <scope>NUCLEOTIDE SEQUENCE</scope>
    <source>
        <strain evidence="30">TK19036</strain>
    </source>
</reference>
<evidence type="ECO:0000256" key="3">
    <source>
        <dbReference type="ARBA" id="ARBA00004986"/>
    </source>
</evidence>
<dbReference type="PANTHER" id="PTHR43070">
    <property type="match status" value="1"/>
</dbReference>
<keyword evidence="14" id="KW-0547">Nucleotide-binding</keyword>
<evidence type="ECO:0000256" key="14">
    <source>
        <dbReference type="ARBA" id="ARBA00022741"/>
    </source>
</evidence>
<evidence type="ECO:0000256" key="5">
    <source>
        <dbReference type="ARBA" id="ARBA00005062"/>
    </source>
</evidence>
<comment type="pathway">
    <text evidence="4">Amino-acid biosynthesis; L-threonine biosynthesis; L-threonine from L-aspartate: step 3/5.</text>
</comment>
<dbReference type="FunFam" id="3.30.360.10:FF:000006">
    <property type="entry name" value="Bifunctional aspartokinase/homoserine dehydrogenase"/>
    <property type="match status" value="1"/>
</dbReference>
<feature type="coiled-coil region" evidence="28">
    <location>
        <begin position="730"/>
        <end position="757"/>
    </location>
</feature>
<dbReference type="SUPFAM" id="SSF55347">
    <property type="entry name" value="Glyceraldehyde-3-phosphate dehydrogenase-like, C-terminal domain"/>
    <property type="match status" value="1"/>
</dbReference>
<dbReference type="InterPro" id="IPR002912">
    <property type="entry name" value="ACT_dom"/>
</dbReference>
<dbReference type="CDD" id="cd04921">
    <property type="entry name" value="ACT_AKi-HSDH-ThrA-like_1"/>
    <property type="match status" value="1"/>
</dbReference>
<dbReference type="InterPro" id="IPR018042">
    <property type="entry name" value="Aspartate_kinase_CS"/>
</dbReference>
<evidence type="ECO:0000256" key="15">
    <source>
        <dbReference type="ARBA" id="ARBA00022777"/>
    </source>
</evidence>
<dbReference type="InterPro" id="IPR045865">
    <property type="entry name" value="ACT-like_dom_sf"/>
</dbReference>
<dbReference type="Gene3D" id="3.40.50.720">
    <property type="entry name" value="NAD(P)-binding Rossmann-like Domain"/>
    <property type="match status" value="1"/>
</dbReference>
<gene>
    <name evidence="30" type="primary">thrA</name>
    <name evidence="30" type="ORF">K4G66_10190</name>
</gene>
<dbReference type="Gene3D" id="3.40.1160.10">
    <property type="entry name" value="Acetylglutamate kinase-like"/>
    <property type="match status" value="1"/>
</dbReference>
<dbReference type="CDD" id="cd04922">
    <property type="entry name" value="ACT_AKi-HSDH-ThrA_2"/>
    <property type="match status" value="1"/>
</dbReference>
<keyword evidence="12" id="KW-0791">Threonine biosynthesis</keyword>
<dbReference type="InterPro" id="IPR001048">
    <property type="entry name" value="Asp/Glu/Uridylate_kinase"/>
</dbReference>
<proteinExistence type="inferred from homology"/>
<dbReference type="InterPro" id="IPR011147">
    <property type="entry name" value="Bifunc_Aspkin/hSer_DH"/>
</dbReference>
<keyword evidence="22" id="KW-0486">Methionine biosynthesis</keyword>
<protein>
    <submittedName>
        <fullName evidence="30">Bifunctional aspartate kinase/homoserine dehydrogenase I</fullName>
        <ecNumber evidence="30">1.1.1.3</ecNumber>
        <ecNumber evidence="30">2.7.2.4</ecNumber>
    </submittedName>
</protein>
<evidence type="ECO:0000256" key="19">
    <source>
        <dbReference type="ARBA" id="ARBA00023027"/>
    </source>
</evidence>
<dbReference type="GO" id="GO:0005524">
    <property type="term" value="F:ATP binding"/>
    <property type="evidence" value="ECO:0007669"/>
    <property type="project" value="UniProtKB-KW"/>
</dbReference>
<keyword evidence="11 30" id="KW-0808">Transferase</keyword>
<dbReference type="Gene3D" id="3.30.2130.10">
    <property type="entry name" value="VC0802-like"/>
    <property type="match status" value="1"/>
</dbReference>
<dbReference type="GO" id="GO:0050661">
    <property type="term" value="F:NADP binding"/>
    <property type="evidence" value="ECO:0007669"/>
    <property type="project" value="InterPro"/>
</dbReference>
<keyword evidence="10" id="KW-0028">Amino-acid biosynthesis</keyword>
<dbReference type="Gene3D" id="3.30.360.10">
    <property type="entry name" value="Dihydrodipicolinate Reductase, domain 2"/>
    <property type="match status" value="1"/>
</dbReference>
<comment type="pathway">
    <text evidence="2">Amino-acid biosynthesis; L-lysine biosynthesis via DAP pathway; (S)-tetrahydrodipicolinate from L-aspartate: step 1/4.</text>
</comment>
<dbReference type="PROSITE" id="PS01042">
    <property type="entry name" value="HOMOSER_DHGENASE"/>
    <property type="match status" value="1"/>
</dbReference>
<dbReference type="InterPro" id="IPR036291">
    <property type="entry name" value="NAD(P)-bd_dom_sf"/>
</dbReference>
<evidence type="ECO:0000256" key="26">
    <source>
        <dbReference type="ARBA" id="ARBA00048841"/>
    </source>
</evidence>
<feature type="domain" description="ACT" evidence="29">
    <location>
        <begin position="410"/>
        <end position="488"/>
    </location>
</feature>
<dbReference type="EC" id="1.1.1.3" evidence="30"/>
<keyword evidence="21" id="KW-0457">Lysine biosynthesis</keyword>
<dbReference type="SUPFAM" id="SSF55021">
    <property type="entry name" value="ACT-like"/>
    <property type="match status" value="2"/>
</dbReference>
<dbReference type="InterPro" id="IPR049638">
    <property type="entry name" value="AK-HD"/>
</dbReference>
<dbReference type="PANTHER" id="PTHR43070:SF5">
    <property type="entry name" value="HOMOSERINE DEHYDROGENASE"/>
    <property type="match status" value="1"/>
</dbReference>
<evidence type="ECO:0000256" key="1">
    <source>
        <dbReference type="ARBA" id="ARBA00001920"/>
    </source>
</evidence>
<dbReference type="NCBIfam" id="NF006959">
    <property type="entry name" value="PRK09436.1"/>
    <property type="match status" value="1"/>
</dbReference>
<dbReference type="InterPro" id="IPR001342">
    <property type="entry name" value="HDH_cat"/>
</dbReference>
<keyword evidence="28" id="KW-0175">Coiled coil</keyword>
<dbReference type="GO" id="GO:0004072">
    <property type="term" value="F:aspartate kinase activity"/>
    <property type="evidence" value="ECO:0007669"/>
    <property type="project" value="UniProtKB-EC"/>
</dbReference>
<dbReference type="FunFam" id="3.30.2130.10:FF:000001">
    <property type="entry name" value="Bifunctional aspartokinase/homoserine dehydrogenase"/>
    <property type="match status" value="1"/>
</dbReference>
<evidence type="ECO:0000256" key="12">
    <source>
        <dbReference type="ARBA" id="ARBA00022697"/>
    </source>
</evidence>
<evidence type="ECO:0000256" key="22">
    <source>
        <dbReference type="ARBA" id="ARBA00023167"/>
    </source>
</evidence>
<dbReference type="Pfam" id="PF03447">
    <property type="entry name" value="NAD_binding_3"/>
    <property type="match status" value="1"/>
</dbReference>
<evidence type="ECO:0000256" key="17">
    <source>
        <dbReference type="ARBA" id="ARBA00022857"/>
    </source>
</evidence>
<evidence type="ECO:0000256" key="4">
    <source>
        <dbReference type="ARBA" id="ARBA00005056"/>
    </source>
</evidence>
<keyword evidence="13" id="KW-0479">Metal-binding</keyword>
<comment type="catalytic activity">
    <reaction evidence="26">
        <text>L-homoserine + NADP(+) = L-aspartate 4-semialdehyde + NADPH + H(+)</text>
        <dbReference type="Rhea" id="RHEA:15761"/>
        <dbReference type="ChEBI" id="CHEBI:15378"/>
        <dbReference type="ChEBI" id="CHEBI:57476"/>
        <dbReference type="ChEBI" id="CHEBI:57783"/>
        <dbReference type="ChEBI" id="CHEBI:58349"/>
        <dbReference type="ChEBI" id="CHEBI:537519"/>
        <dbReference type="EC" id="1.1.1.3"/>
    </reaction>
    <physiologicalReaction direction="right-to-left" evidence="26">
        <dbReference type="Rhea" id="RHEA:15763"/>
    </physiologicalReaction>
</comment>
<dbReference type="PROSITE" id="PS51671">
    <property type="entry name" value="ACT"/>
    <property type="match status" value="2"/>
</dbReference>
<keyword evidence="15 30" id="KW-0418">Kinase</keyword>
<reference evidence="30" key="2">
    <citation type="journal article" date="2024" name="Antonie Van Leeuwenhoek">
        <title>Roseihalotalea indica gen. nov., sp. nov., a halophilic Bacteroidetes from mesopelagic Southwest Indian Ocean with higher carbohydrate metabolic potential.</title>
        <authorList>
            <person name="Chen B."/>
            <person name="Zhang M."/>
            <person name="Lin D."/>
            <person name="Ye J."/>
            <person name="Tang K."/>
        </authorList>
    </citation>
    <scope>NUCLEOTIDE SEQUENCE</scope>
    <source>
        <strain evidence="30">TK19036</strain>
    </source>
</reference>
<evidence type="ECO:0000256" key="27">
    <source>
        <dbReference type="ARBA" id="ARBA00049031"/>
    </source>
</evidence>
<dbReference type="EC" id="2.7.2.4" evidence="30"/>
<dbReference type="SUPFAM" id="SSF53633">
    <property type="entry name" value="Carbamate kinase-like"/>
    <property type="match status" value="1"/>
</dbReference>
<comment type="pathway">
    <text evidence="6">Amino-acid biosynthesis; L-threonine biosynthesis; L-threonine from L-aspartate: step 1/5.</text>
</comment>
<dbReference type="SUPFAM" id="SSF51735">
    <property type="entry name" value="NAD(P)-binding Rossmann-fold domains"/>
    <property type="match status" value="1"/>
</dbReference>
<evidence type="ECO:0000256" key="9">
    <source>
        <dbReference type="ARBA" id="ARBA00011881"/>
    </source>
</evidence>
<comment type="cofactor">
    <cofactor evidence="1">
        <name>a metal cation</name>
        <dbReference type="ChEBI" id="CHEBI:25213"/>
    </cofactor>
</comment>
<dbReference type="InterPro" id="IPR054352">
    <property type="entry name" value="ACT_Aspartokinase"/>
</dbReference>
<evidence type="ECO:0000256" key="13">
    <source>
        <dbReference type="ARBA" id="ARBA00022723"/>
    </source>
</evidence>
<keyword evidence="20" id="KW-0915">Sodium</keyword>
<dbReference type="Pfam" id="PF00742">
    <property type="entry name" value="Homoserine_dh"/>
    <property type="match status" value="1"/>
</dbReference>
<dbReference type="EMBL" id="CP120682">
    <property type="protein sequence ID" value="WKN39066.1"/>
    <property type="molecule type" value="Genomic_DNA"/>
</dbReference>
<comment type="pathway">
    <text evidence="3">Amino-acid biosynthesis; L-methionine biosynthesis via de novo pathway; L-homoserine from L-aspartate: step 1/3.</text>
</comment>
<evidence type="ECO:0000256" key="16">
    <source>
        <dbReference type="ARBA" id="ARBA00022840"/>
    </source>
</evidence>
<evidence type="ECO:0000259" key="29">
    <source>
        <dbReference type="PROSITE" id="PS51671"/>
    </source>
</evidence>
<keyword evidence="19" id="KW-0520">NAD</keyword>
<dbReference type="GO" id="GO:0009086">
    <property type="term" value="P:methionine biosynthetic process"/>
    <property type="evidence" value="ECO:0007669"/>
    <property type="project" value="UniProtKB-KW"/>
</dbReference>
<comment type="pathway">
    <text evidence="5">Amino-acid biosynthesis; L-methionine biosynthesis via de novo pathway; L-homoserine from L-aspartate: step 3/3.</text>
</comment>
<evidence type="ECO:0000256" key="11">
    <source>
        <dbReference type="ARBA" id="ARBA00022679"/>
    </source>
</evidence>
<dbReference type="FunFam" id="3.40.50.720:FF:000083">
    <property type="entry name" value="Bifunctional aspartokinase/homoserine dehydrogenase"/>
    <property type="match status" value="1"/>
</dbReference>
<sequence length="829" mass="90856">MKVLKFGGTSVGSAESIKIVADIVLQYHHQQVNCAVVVSAMGGVTDRLLNISKEAAQGNESYQELVSELEKHHFSAARELISVHAQSKVFARLKTLFNELDDLMHGVFLLRERSPRTLDLVLSFGERLSAYLISQYMKELGVDTEFLDAREIIVTDKTFNNAKVDFAATNQKIKDHFSSHQALQIVTGFVASTPEQETTTLGRGGSDYTASILGAALDADEIEIWTDVDGVMTADPRQVATAFSLDAISYIEAMEMSHFGAKVIYPPTLLPVLGKNIPLRIRNTFHREFPGTLISRNPYSTAINRVLNNSKTPAVKGISSIKEVAMLALEGSGMVGTPGISSRLFGALARHGINVIIITQASSEHTITFAVSPDDAEAAQRTMIEEFSNEIEAGKIDSPTIERTLSIIAIVGENMRQTPGISGRLFLALGRNGINVRAIAQGSSEANLSVVISQRNLHKALNTVHEAFFLSEKKTLNVFLIGLGLIGKTLLKQIAQQKEYLQKNRVLEISVIGIANSKRMAFSETGLNPEEWTTFLEQEGETSDIAQFVRRMKEMNLPNSVFVDCTASEDVVKYYAEVLQSAISIVTPSKLANSCSYQDYQQLQTTARQSGVQFLYETNVGAGLPVIRVLQDLQDSGDKVYKIEGILSGTLSYIFNTFTPGKRFSDIVQQAKQLGYTEPNPRDDLQGMDVARKILILAREVGIPLEIENVEIENILPASCLEAPSSEAFFEALAAANDQFEARLHQANEQNKKLRFVATLEHEKASVQLLAVDASHPFYSLSGSDNVISFTTARYQERPLVVKGPGAGAEVTAAGVFADLISVSNYLYQ</sequence>
<evidence type="ECO:0000256" key="8">
    <source>
        <dbReference type="ARBA" id="ARBA00010046"/>
    </source>
</evidence>
<dbReference type="GO" id="GO:0009090">
    <property type="term" value="P:homoserine biosynthetic process"/>
    <property type="evidence" value="ECO:0007669"/>
    <property type="project" value="UniProtKB-ARBA"/>
</dbReference>
<dbReference type="CDD" id="cd04257">
    <property type="entry name" value="AAK_AK-HSDH"/>
    <property type="match status" value="1"/>
</dbReference>
<dbReference type="InterPro" id="IPR019811">
    <property type="entry name" value="HDH_CS"/>
</dbReference>
<comment type="similarity">
    <text evidence="8">In the N-terminal section; belongs to the aspartokinase family.</text>
</comment>
<comment type="function">
    <text evidence="24">Bifunctional aspartate kinase and homoserine dehydrogenase that catalyzes the first and the third steps toward the synthesis of lysine, methionine and threonine from aspartate.</text>
</comment>
<evidence type="ECO:0000256" key="2">
    <source>
        <dbReference type="ARBA" id="ARBA00004766"/>
    </source>
</evidence>
<dbReference type="PROSITE" id="PS00324">
    <property type="entry name" value="ASPARTOKINASE"/>
    <property type="match status" value="1"/>
</dbReference>
<dbReference type="InterPro" id="IPR036393">
    <property type="entry name" value="AceGlu_kinase-like_sf"/>
</dbReference>
<evidence type="ECO:0000256" key="28">
    <source>
        <dbReference type="SAM" id="Coils"/>
    </source>
</evidence>
<evidence type="ECO:0000256" key="6">
    <source>
        <dbReference type="ARBA" id="ARBA00005139"/>
    </source>
</evidence>
<keyword evidence="23" id="KW-0511">Multifunctional enzyme</keyword>
<comment type="subunit">
    <text evidence="9">Homotetramer.</text>
</comment>
<dbReference type="PIRSF" id="PIRSF000727">
    <property type="entry name" value="ThrA"/>
    <property type="match status" value="1"/>
</dbReference>
<evidence type="ECO:0000256" key="20">
    <source>
        <dbReference type="ARBA" id="ARBA00023053"/>
    </source>
</evidence>
<evidence type="ECO:0000256" key="10">
    <source>
        <dbReference type="ARBA" id="ARBA00022605"/>
    </source>
</evidence>
<evidence type="ECO:0000256" key="18">
    <source>
        <dbReference type="ARBA" id="ARBA00023002"/>
    </source>
</evidence>
<dbReference type="GO" id="GO:0009089">
    <property type="term" value="P:lysine biosynthetic process via diaminopimelate"/>
    <property type="evidence" value="ECO:0007669"/>
    <property type="project" value="UniProtKB-ARBA"/>
</dbReference>
<dbReference type="GO" id="GO:0004412">
    <property type="term" value="F:homoserine dehydrogenase activity"/>
    <property type="evidence" value="ECO:0007669"/>
    <property type="project" value="UniProtKB-EC"/>
</dbReference>
<evidence type="ECO:0000256" key="25">
    <source>
        <dbReference type="ARBA" id="ARBA00048561"/>
    </source>
</evidence>
<evidence type="ECO:0000313" key="30">
    <source>
        <dbReference type="EMBL" id="WKN39066.1"/>
    </source>
</evidence>
<keyword evidence="16" id="KW-0067">ATP-binding</keyword>
<accession>A0AA49GS87</accession>
<dbReference type="NCBIfam" id="NF007003">
    <property type="entry name" value="PRK09466.1"/>
    <property type="match status" value="1"/>
</dbReference>
<comment type="catalytic activity">
    <reaction evidence="25">
        <text>L-aspartate + ATP = 4-phospho-L-aspartate + ADP</text>
        <dbReference type="Rhea" id="RHEA:23776"/>
        <dbReference type="ChEBI" id="CHEBI:29991"/>
        <dbReference type="ChEBI" id="CHEBI:30616"/>
        <dbReference type="ChEBI" id="CHEBI:57535"/>
        <dbReference type="ChEBI" id="CHEBI:456216"/>
        <dbReference type="EC" id="2.7.2.4"/>
    </reaction>
    <physiologicalReaction direction="left-to-right" evidence="25">
        <dbReference type="Rhea" id="RHEA:23777"/>
    </physiologicalReaction>
</comment>
<dbReference type="NCBIfam" id="TIGR00657">
    <property type="entry name" value="asp_kinases"/>
    <property type="match status" value="1"/>
</dbReference>
<keyword evidence="18 30" id="KW-0560">Oxidoreductase</keyword>
<evidence type="ECO:0000256" key="7">
    <source>
        <dbReference type="ARBA" id="ARBA00007952"/>
    </source>
</evidence>
<name>A0AA49GS87_9BACT</name>
<dbReference type="GO" id="GO:0009088">
    <property type="term" value="P:threonine biosynthetic process"/>
    <property type="evidence" value="ECO:0007669"/>
    <property type="project" value="UniProtKB-KW"/>
</dbReference>
<keyword evidence="17" id="KW-0521">NADP</keyword>
<comment type="catalytic activity">
    <reaction evidence="27">
        <text>L-homoserine + NAD(+) = L-aspartate 4-semialdehyde + NADH + H(+)</text>
        <dbReference type="Rhea" id="RHEA:15757"/>
        <dbReference type="ChEBI" id="CHEBI:15378"/>
        <dbReference type="ChEBI" id="CHEBI:57476"/>
        <dbReference type="ChEBI" id="CHEBI:57540"/>
        <dbReference type="ChEBI" id="CHEBI:57945"/>
        <dbReference type="ChEBI" id="CHEBI:537519"/>
        <dbReference type="EC" id="1.1.1.3"/>
    </reaction>
    <physiologicalReaction direction="right-to-left" evidence="27">
        <dbReference type="Rhea" id="RHEA:15759"/>
    </physiologicalReaction>
</comment>
<comment type="similarity">
    <text evidence="7">In the C-terminal section; belongs to the homoserine dehydrogenase family.</text>
</comment>
<dbReference type="InterPro" id="IPR041743">
    <property type="entry name" value="AK-HSDH_N"/>
</dbReference>
<evidence type="ECO:0000256" key="21">
    <source>
        <dbReference type="ARBA" id="ARBA00023154"/>
    </source>
</evidence>
<evidence type="ECO:0000256" key="24">
    <source>
        <dbReference type="ARBA" id="ARBA00044938"/>
    </source>
</evidence>
<dbReference type="GO" id="GO:0046872">
    <property type="term" value="F:metal ion binding"/>
    <property type="evidence" value="ECO:0007669"/>
    <property type="project" value="UniProtKB-KW"/>
</dbReference>
<dbReference type="Pfam" id="PF22468">
    <property type="entry name" value="ACT_9"/>
    <property type="match status" value="2"/>
</dbReference>
<dbReference type="AlphaFoldDB" id="A0AA49GS87"/>
<feature type="domain" description="ACT" evidence="29">
    <location>
        <begin position="329"/>
        <end position="398"/>
    </location>
</feature>
<dbReference type="InterPro" id="IPR005106">
    <property type="entry name" value="Asp/hSer_DH_NAD-bd"/>
</dbReference>
<dbReference type="Pfam" id="PF00696">
    <property type="entry name" value="AA_kinase"/>
    <property type="match status" value="1"/>
</dbReference>